<dbReference type="SUPFAM" id="SSF55811">
    <property type="entry name" value="Nudix"/>
    <property type="match status" value="1"/>
</dbReference>
<dbReference type="Proteomes" id="UP000053424">
    <property type="component" value="Unassembled WGS sequence"/>
</dbReference>
<evidence type="ECO:0000313" key="3">
    <source>
        <dbReference type="Proteomes" id="UP000053424"/>
    </source>
</evidence>
<dbReference type="AlphaFoldDB" id="A0A0C2Y3Y9"/>
<dbReference type="Pfam" id="PF00293">
    <property type="entry name" value="NUDIX"/>
    <property type="match status" value="1"/>
</dbReference>
<reference evidence="2 3" key="1">
    <citation type="submission" date="2014-04" db="EMBL/GenBank/DDBJ databases">
        <authorList>
            <consortium name="DOE Joint Genome Institute"/>
            <person name="Kuo A."/>
            <person name="Gay G."/>
            <person name="Dore J."/>
            <person name="Kohler A."/>
            <person name="Nagy L.G."/>
            <person name="Floudas D."/>
            <person name="Copeland A."/>
            <person name="Barry K.W."/>
            <person name="Cichocki N."/>
            <person name="Veneault-Fourrey C."/>
            <person name="LaButti K."/>
            <person name="Lindquist E.A."/>
            <person name="Lipzen A."/>
            <person name="Lundell T."/>
            <person name="Morin E."/>
            <person name="Murat C."/>
            <person name="Sun H."/>
            <person name="Tunlid A."/>
            <person name="Henrissat B."/>
            <person name="Grigoriev I.V."/>
            <person name="Hibbett D.S."/>
            <person name="Martin F."/>
            <person name="Nordberg H.P."/>
            <person name="Cantor M.N."/>
            <person name="Hua S.X."/>
        </authorList>
    </citation>
    <scope>NUCLEOTIDE SEQUENCE [LARGE SCALE GENOMIC DNA]</scope>
    <source>
        <strain evidence="3">h7</strain>
    </source>
</reference>
<organism evidence="2 3">
    <name type="scientific">Hebeloma cylindrosporum</name>
    <dbReference type="NCBI Taxonomy" id="76867"/>
    <lineage>
        <taxon>Eukaryota</taxon>
        <taxon>Fungi</taxon>
        <taxon>Dikarya</taxon>
        <taxon>Basidiomycota</taxon>
        <taxon>Agaricomycotina</taxon>
        <taxon>Agaricomycetes</taxon>
        <taxon>Agaricomycetidae</taxon>
        <taxon>Agaricales</taxon>
        <taxon>Agaricineae</taxon>
        <taxon>Hymenogastraceae</taxon>
        <taxon>Hebeloma</taxon>
    </lineage>
</organism>
<protein>
    <recommendedName>
        <fullName evidence="1">Nudix hydrolase domain-containing protein</fullName>
    </recommendedName>
</protein>
<sequence>MYELPGGGAEPDDMTLLSTVMRETEEETGLSVTKIWGTFPGFEYETSKSKAIQFNFLAGVEAGTESNVRMNPKEHCAFVWVDKTDDLSRYPMTKNMSQVVSDALNIIEETTFDTCGI</sequence>
<dbReference type="HOGENOM" id="CLU_2085121_0_0_1"/>
<dbReference type="Gene3D" id="3.90.79.10">
    <property type="entry name" value="Nucleoside Triphosphate Pyrophosphohydrolase"/>
    <property type="match status" value="1"/>
</dbReference>
<dbReference type="InterPro" id="IPR000086">
    <property type="entry name" value="NUDIX_hydrolase_dom"/>
</dbReference>
<dbReference type="OrthoDB" id="276276at2759"/>
<proteinExistence type="predicted"/>
<dbReference type="PROSITE" id="PS51462">
    <property type="entry name" value="NUDIX"/>
    <property type="match status" value="1"/>
</dbReference>
<dbReference type="EMBL" id="KN831773">
    <property type="protein sequence ID" value="KIM44543.1"/>
    <property type="molecule type" value="Genomic_DNA"/>
</dbReference>
<keyword evidence="3" id="KW-1185">Reference proteome</keyword>
<gene>
    <name evidence="2" type="ORF">M413DRAFT_355754</name>
</gene>
<name>A0A0C2Y3Y9_HEBCY</name>
<feature type="domain" description="Nudix hydrolase" evidence="1">
    <location>
        <begin position="1"/>
        <end position="105"/>
    </location>
</feature>
<evidence type="ECO:0000313" key="2">
    <source>
        <dbReference type="EMBL" id="KIM44543.1"/>
    </source>
</evidence>
<accession>A0A0C2Y3Y9</accession>
<reference evidence="3" key="2">
    <citation type="submission" date="2015-01" db="EMBL/GenBank/DDBJ databases">
        <title>Evolutionary Origins and Diversification of the Mycorrhizal Mutualists.</title>
        <authorList>
            <consortium name="DOE Joint Genome Institute"/>
            <consortium name="Mycorrhizal Genomics Consortium"/>
            <person name="Kohler A."/>
            <person name="Kuo A."/>
            <person name="Nagy L.G."/>
            <person name="Floudas D."/>
            <person name="Copeland A."/>
            <person name="Barry K.W."/>
            <person name="Cichocki N."/>
            <person name="Veneault-Fourrey C."/>
            <person name="LaButti K."/>
            <person name="Lindquist E.A."/>
            <person name="Lipzen A."/>
            <person name="Lundell T."/>
            <person name="Morin E."/>
            <person name="Murat C."/>
            <person name="Riley R."/>
            <person name="Ohm R."/>
            <person name="Sun H."/>
            <person name="Tunlid A."/>
            <person name="Henrissat B."/>
            <person name="Grigoriev I.V."/>
            <person name="Hibbett D.S."/>
            <person name="Martin F."/>
        </authorList>
    </citation>
    <scope>NUCLEOTIDE SEQUENCE [LARGE SCALE GENOMIC DNA]</scope>
    <source>
        <strain evidence="3">h7</strain>
    </source>
</reference>
<dbReference type="InterPro" id="IPR015797">
    <property type="entry name" value="NUDIX_hydrolase-like_dom_sf"/>
</dbReference>
<evidence type="ECO:0000259" key="1">
    <source>
        <dbReference type="PROSITE" id="PS51462"/>
    </source>
</evidence>